<reference evidence="2" key="1">
    <citation type="submission" date="2017-01" db="EMBL/GenBank/DDBJ databases">
        <authorList>
            <person name="Varghese N."/>
            <person name="Submissions S."/>
        </authorList>
    </citation>
    <scope>NUCLEOTIDE SEQUENCE [LARGE SCALE GENOMIC DNA]</scope>
    <source>
        <strain evidence="2">DSM 17126</strain>
    </source>
</reference>
<evidence type="ECO:0000313" key="2">
    <source>
        <dbReference type="Proteomes" id="UP000186373"/>
    </source>
</evidence>
<sequence length="170" mass="19918">MSKFKNFSFGLVLMPFLLFGCFKKESRMFIKKSIVNESIESEKNDVVQDVIAIIFDKGVQLKWNVVKNKIIKDSTYNEILKDKKKIEILVNNISNNEDLKIKLCSKKTATLKKGDIAFIYLYENKKIYLFTCLKTQFDVVNEACEYPDELLDYIEKNRFKVQKQIGDCIK</sequence>
<dbReference type="RefSeq" id="WP_076509923.1">
    <property type="nucleotide sequence ID" value="NZ_FTNY01000007.1"/>
</dbReference>
<organism evidence="1 2">
    <name type="scientific">Chryseobacterium shigense</name>
    <dbReference type="NCBI Taxonomy" id="297244"/>
    <lineage>
        <taxon>Bacteria</taxon>
        <taxon>Pseudomonadati</taxon>
        <taxon>Bacteroidota</taxon>
        <taxon>Flavobacteriia</taxon>
        <taxon>Flavobacteriales</taxon>
        <taxon>Weeksellaceae</taxon>
        <taxon>Chryseobacterium group</taxon>
        <taxon>Chryseobacterium</taxon>
    </lineage>
</organism>
<dbReference type="EMBL" id="FTNY01000007">
    <property type="protein sequence ID" value="SIS49692.1"/>
    <property type="molecule type" value="Genomic_DNA"/>
</dbReference>
<evidence type="ECO:0008006" key="3">
    <source>
        <dbReference type="Google" id="ProtNLM"/>
    </source>
</evidence>
<protein>
    <recommendedName>
        <fullName evidence="3">Lipoprotein</fullName>
    </recommendedName>
</protein>
<gene>
    <name evidence="1" type="ORF">SAMN05421639_1073</name>
</gene>
<evidence type="ECO:0000313" key="1">
    <source>
        <dbReference type="EMBL" id="SIS49692.1"/>
    </source>
</evidence>
<dbReference type="OrthoDB" id="1267792at2"/>
<dbReference type="AlphaFoldDB" id="A0A1N7JJZ7"/>
<dbReference type="Proteomes" id="UP000186373">
    <property type="component" value="Unassembled WGS sequence"/>
</dbReference>
<accession>A0A1N7JJZ7</accession>
<name>A0A1N7JJZ7_9FLAO</name>
<proteinExistence type="predicted"/>
<keyword evidence="2" id="KW-1185">Reference proteome</keyword>
<dbReference type="PROSITE" id="PS51257">
    <property type="entry name" value="PROKAR_LIPOPROTEIN"/>
    <property type="match status" value="1"/>
</dbReference>